<dbReference type="GO" id="GO:0140359">
    <property type="term" value="F:ABC-type transporter activity"/>
    <property type="evidence" value="ECO:0007669"/>
    <property type="project" value="InterPro"/>
</dbReference>
<dbReference type="InterPro" id="IPR027417">
    <property type="entry name" value="P-loop_NTPase"/>
</dbReference>
<dbReference type="InterPro" id="IPR008995">
    <property type="entry name" value="Mo/tungstate-bd_C_term_dom"/>
</dbReference>
<protein>
    <submittedName>
        <fullName evidence="5">ABC transporter ATP-binding protein</fullName>
    </submittedName>
</protein>
<dbReference type="SUPFAM" id="SSF52540">
    <property type="entry name" value="P-loop containing nucleoside triphosphate hydrolases"/>
    <property type="match status" value="1"/>
</dbReference>
<dbReference type="InterPro" id="IPR012340">
    <property type="entry name" value="NA-bd_OB-fold"/>
</dbReference>
<dbReference type="Pfam" id="PF17912">
    <property type="entry name" value="OB_MalK"/>
    <property type="match status" value="1"/>
</dbReference>
<dbReference type="CDD" id="cd03301">
    <property type="entry name" value="ABC_MalK_N"/>
    <property type="match status" value="1"/>
</dbReference>
<dbReference type="GO" id="GO:0055052">
    <property type="term" value="C:ATP-binding cassette (ABC) transporter complex, substrate-binding subunit-containing"/>
    <property type="evidence" value="ECO:0007669"/>
    <property type="project" value="TreeGrafter"/>
</dbReference>
<organism evidence="5 6">
    <name type="scientific">Corallincola holothuriorum</name>
    <dbReference type="NCBI Taxonomy" id="2282215"/>
    <lineage>
        <taxon>Bacteria</taxon>
        <taxon>Pseudomonadati</taxon>
        <taxon>Pseudomonadota</taxon>
        <taxon>Gammaproteobacteria</taxon>
        <taxon>Alteromonadales</taxon>
        <taxon>Psychromonadaceae</taxon>
        <taxon>Corallincola</taxon>
    </lineage>
</organism>
<gene>
    <name evidence="5" type="ORF">DU002_12345</name>
</gene>
<keyword evidence="6" id="KW-1185">Reference proteome</keyword>
<keyword evidence="1" id="KW-0813">Transport</keyword>
<dbReference type="SUPFAM" id="SSF50331">
    <property type="entry name" value="MOP-like"/>
    <property type="match status" value="1"/>
</dbReference>
<keyword evidence="2" id="KW-0547">Nucleotide-binding</keyword>
<feature type="domain" description="ABC transporter" evidence="4">
    <location>
        <begin position="4"/>
        <end position="236"/>
    </location>
</feature>
<dbReference type="Proteomes" id="UP000252558">
    <property type="component" value="Unassembled WGS sequence"/>
</dbReference>
<accession>A0A368NIC5</accession>
<name>A0A368NIC5_9GAMM</name>
<dbReference type="InterPro" id="IPR015855">
    <property type="entry name" value="ABC_transpr_MalK-like"/>
</dbReference>
<dbReference type="GO" id="GO:0005524">
    <property type="term" value="F:ATP binding"/>
    <property type="evidence" value="ECO:0007669"/>
    <property type="project" value="UniProtKB-KW"/>
</dbReference>
<dbReference type="InterPro" id="IPR047641">
    <property type="entry name" value="ABC_transpr_MalK/UgpC-like"/>
</dbReference>
<dbReference type="InterPro" id="IPR040582">
    <property type="entry name" value="OB_MalK-like"/>
</dbReference>
<reference evidence="5 6" key="1">
    <citation type="submission" date="2018-07" db="EMBL/GenBank/DDBJ databases">
        <title>Corallincola holothuriorum sp. nov., a new facultative anaerobe isolated from sea cucumber Apostichopus japonicus.</title>
        <authorList>
            <person name="Xia H."/>
        </authorList>
    </citation>
    <scope>NUCLEOTIDE SEQUENCE [LARGE SCALE GENOMIC DNA]</scope>
    <source>
        <strain evidence="5 6">C4</strain>
    </source>
</reference>
<dbReference type="InterPro" id="IPR005116">
    <property type="entry name" value="Transp-assoc_OB_typ1"/>
</dbReference>
<dbReference type="EMBL" id="QPID01000007">
    <property type="protein sequence ID" value="RCU49141.1"/>
    <property type="molecule type" value="Genomic_DNA"/>
</dbReference>
<dbReference type="AlphaFoldDB" id="A0A368NIC5"/>
<dbReference type="InterPro" id="IPR003439">
    <property type="entry name" value="ABC_transporter-like_ATP-bd"/>
</dbReference>
<dbReference type="Gene3D" id="2.40.50.140">
    <property type="entry name" value="Nucleic acid-binding proteins"/>
    <property type="match status" value="1"/>
</dbReference>
<evidence type="ECO:0000256" key="1">
    <source>
        <dbReference type="ARBA" id="ARBA00022448"/>
    </source>
</evidence>
<dbReference type="Pfam" id="PF03459">
    <property type="entry name" value="TOBE"/>
    <property type="match status" value="1"/>
</dbReference>
<dbReference type="PANTHER" id="PTHR43875:SF14">
    <property type="entry name" value="ABC TRANSPORTER ATP-BINDING PROTEIN"/>
    <property type="match status" value="1"/>
</dbReference>
<dbReference type="OrthoDB" id="9802264at2"/>
<evidence type="ECO:0000259" key="4">
    <source>
        <dbReference type="PROSITE" id="PS50893"/>
    </source>
</evidence>
<dbReference type="RefSeq" id="WP_114338701.1">
    <property type="nucleotide sequence ID" value="NZ_QPID01000007.1"/>
</dbReference>
<comment type="caution">
    <text evidence="5">The sequence shown here is derived from an EMBL/GenBank/DDBJ whole genome shotgun (WGS) entry which is preliminary data.</text>
</comment>
<dbReference type="InterPro" id="IPR003593">
    <property type="entry name" value="AAA+_ATPase"/>
</dbReference>
<sequence length="385" mass="42988">MATLNIKQIRKRYGKSTQEILKGIDISIDNGEFLILVGPSGCGKSTLMNMIAGLEEVSGGQILIDNQDVTHVAPKDRDIAMVFQSYALYPNMTVRQNIQFGLEIRKMPAAEIEAEVERVANLLQIDHLLDRKPSQLSGGQQQRVAMGRALSRRPKIYLFDEPLSNLDAKLRVEMRTEVKKLHQRLGTTIVYVTHDQIEAMTLADRIAVMKDGELLQLGTPKQVYETPANMFVAGFIGSPSMNFIDCLIKKDENGLFTELANSQQQITRLPAPDYMIDYLGKSVVLGLRPEQITTPQPHKQTDKQVTRGQFEVLVTEPTGPDVIVEVQANDQEISCRIDPEHPLEIGQPIELMFDCNKAVYFDKSTEQRICPQNSTLPAPTKASAA</sequence>
<keyword evidence="3 5" id="KW-0067">ATP-binding</keyword>
<dbReference type="NCBIfam" id="NF008653">
    <property type="entry name" value="PRK11650.1"/>
    <property type="match status" value="1"/>
</dbReference>
<dbReference type="PANTHER" id="PTHR43875">
    <property type="entry name" value="MALTODEXTRIN IMPORT ATP-BINDING PROTEIN MSMX"/>
    <property type="match status" value="1"/>
</dbReference>
<dbReference type="Gene3D" id="3.40.50.300">
    <property type="entry name" value="P-loop containing nucleotide triphosphate hydrolases"/>
    <property type="match status" value="1"/>
</dbReference>
<dbReference type="SMART" id="SM00382">
    <property type="entry name" value="AAA"/>
    <property type="match status" value="1"/>
</dbReference>
<proteinExistence type="predicted"/>
<evidence type="ECO:0000256" key="2">
    <source>
        <dbReference type="ARBA" id="ARBA00022741"/>
    </source>
</evidence>
<dbReference type="FunFam" id="3.40.50.300:FF:000042">
    <property type="entry name" value="Maltose/maltodextrin ABC transporter, ATP-binding protein"/>
    <property type="match status" value="1"/>
</dbReference>
<dbReference type="PROSITE" id="PS50893">
    <property type="entry name" value="ABC_TRANSPORTER_2"/>
    <property type="match status" value="1"/>
</dbReference>
<dbReference type="GO" id="GO:0016887">
    <property type="term" value="F:ATP hydrolysis activity"/>
    <property type="evidence" value="ECO:0007669"/>
    <property type="project" value="InterPro"/>
</dbReference>
<evidence type="ECO:0000256" key="3">
    <source>
        <dbReference type="ARBA" id="ARBA00022840"/>
    </source>
</evidence>
<evidence type="ECO:0000313" key="5">
    <source>
        <dbReference type="EMBL" id="RCU49141.1"/>
    </source>
</evidence>
<dbReference type="PROSITE" id="PS00211">
    <property type="entry name" value="ABC_TRANSPORTER_1"/>
    <property type="match status" value="1"/>
</dbReference>
<evidence type="ECO:0000313" key="6">
    <source>
        <dbReference type="Proteomes" id="UP000252558"/>
    </source>
</evidence>
<dbReference type="GO" id="GO:0008643">
    <property type="term" value="P:carbohydrate transport"/>
    <property type="evidence" value="ECO:0007669"/>
    <property type="project" value="InterPro"/>
</dbReference>
<dbReference type="Pfam" id="PF00005">
    <property type="entry name" value="ABC_tran"/>
    <property type="match status" value="1"/>
</dbReference>
<dbReference type="InterPro" id="IPR017871">
    <property type="entry name" value="ABC_transporter-like_CS"/>
</dbReference>
<dbReference type="Gene3D" id="2.40.50.100">
    <property type="match status" value="1"/>
</dbReference>